<comment type="caution">
    <text evidence="2">The sequence shown here is derived from an EMBL/GenBank/DDBJ whole genome shotgun (WGS) entry which is preliminary data.</text>
</comment>
<accession>A0A1F7TKP0</accession>
<gene>
    <name evidence="2" type="ORF">A2856_02580</name>
</gene>
<evidence type="ECO:0000256" key="1">
    <source>
        <dbReference type="SAM" id="Phobius"/>
    </source>
</evidence>
<name>A0A1F7TKP0_9BACT</name>
<organism evidence="2 3">
    <name type="scientific">Candidatus Uhrbacteria bacterium RIFCSPHIGHO2_01_FULL_63_20</name>
    <dbReference type="NCBI Taxonomy" id="1802385"/>
    <lineage>
        <taxon>Bacteria</taxon>
        <taxon>Candidatus Uhriibacteriota</taxon>
    </lineage>
</organism>
<dbReference type="STRING" id="1802385.A2856_02580"/>
<keyword evidence="1" id="KW-0472">Membrane</keyword>
<feature type="transmembrane region" description="Helical" evidence="1">
    <location>
        <begin position="131"/>
        <end position="149"/>
    </location>
</feature>
<protein>
    <submittedName>
        <fullName evidence="2">Uncharacterized protein</fullName>
    </submittedName>
</protein>
<feature type="transmembrane region" description="Helical" evidence="1">
    <location>
        <begin position="21"/>
        <end position="39"/>
    </location>
</feature>
<keyword evidence="1" id="KW-1133">Transmembrane helix</keyword>
<feature type="transmembrane region" description="Helical" evidence="1">
    <location>
        <begin position="51"/>
        <end position="72"/>
    </location>
</feature>
<sequence length="167" mass="17540">MKSIVNALKTSLDSPRARFQAAAVALGVFALLVLVPVYTTPGNDIAFQLSITPWEVLVLMALLSALNGLLFTMYRRAKLAEKKRPSTKEATTLLGIAGASVLSTLACAACYSSVLAVFGVGGTAFIVTNRWWFSAAAIGLTLFAMHATAKKVNGTCGDACGVVEKKP</sequence>
<feature type="transmembrane region" description="Helical" evidence="1">
    <location>
        <begin position="93"/>
        <end position="119"/>
    </location>
</feature>
<dbReference type="AlphaFoldDB" id="A0A1F7TKP0"/>
<dbReference type="Proteomes" id="UP000177885">
    <property type="component" value="Unassembled WGS sequence"/>
</dbReference>
<dbReference type="EMBL" id="MGDT01000007">
    <property type="protein sequence ID" value="OGL66550.1"/>
    <property type="molecule type" value="Genomic_DNA"/>
</dbReference>
<evidence type="ECO:0000313" key="3">
    <source>
        <dbReference type="Proteomes" id="UP000177885"/>
    </source>
</evidence>
<reference evidence="2 3" key="1">
    <citation type="journal article" date="2016" name="Nat. Commun.">
        <title>Thousands of microbial genomes shed light on interconnected biogeochemical processes in an aquifer system.</title>
        <authorList>
            <person name="Anantharaman K."/>
            <person name="Brown C.T."/>
            <person name="Hug L.A."/>
            <person name="Sharon I."/>
            <person name="Castelle C.J."/>
            <person name="Probst A.J."/>
            <person name="Thomas B.C."/>
            <person name="Singh A."/>
            <person name="Wilkins M.J."/>
            <person name="Karaoz U."/>
            <person name="Brodie E.L."/>
            <person name="Williams K.H."/>
            <person name="Hubbard S.S."/>
            <person name="Banfield J.F."/>
        </authorList>
    </citation>
    <scope>NUCLEOTIDE SEQUENCE [LARGE SCALE GENOMIC DNA]</scope>
</reference>
<proteinExistence type="predicted"/>
<keyword evidence="1" id="KW-0812">Transmembrane</keyword>
<evidence type="ECO:0000313" key="2">
    <source>
        <dbReference type="EMBL" id="OGL66550.1"/>
    </source>
</evidence>